<dbReference type="STRING" id="1330021.A0A367LIN6"/>
<dbReference type="EMBL" id="LKCN02000004">
    <property type="protein sequence ID" value="RCI14281.1"/>
    <property type="molecule type" value="Genomic_DNA"/>
</dbReference>
<dbReference type="Proteomes" id="UP000253664">
    <property type="component" value="Unassembled WGS sequence"/>
</dbReference>
<comment type="caution">
    <text evidence="4">The sequence shown here is derived from an EMBL/GenBank/DDBJ whole genome shotgun (WGS) entry which is preliminary data.</text>
</comment>
<dbReference type="Pfam" id="PF11790">
    <property type="entry name" value="Glyco_hydro_cc"/>
    <property type="match status" value="1"/>
</dbReference>
<dbReference type="InterPro" id="IPR024655">
    <property type="entry name" value="Asl1_glyco_hydro_catalytic"/>
</dbReference>
<dbReference type="GO" id="GO:0009277">
    <property type="term" value="C:fungal-type cell wall"/>
    <property type="evidence" value="ECO:0007669"/>
    <property type="project" value="TreeGrafter"/>
</dbReference>
<dbReference type="PANTHER" id="PTHR34154">
    <property type="entry name" value="ALKALI-SENSITIVE LINKAGE PROTEIN 1"/>
    <property type="match status" value="1"/>
</dbReference>
<evidence type="ECO:0000256" key="2">
    <source>
        <dbReference type="SAM" id="SignalP"/>
    </source>
</evidence>
<gene>
    <name evidence="4" type="ORF">L249_6137</name>
</gene>
<dbReference type="InterPro" id="IPR017853">
    <property type="entry name" value="GH"/>
</dbReference>
<evidence type="ECO:0000256" key="1">
    <source>
        <dbReference type="SAM" id="MobiDB-lite"/>
    </source>
</evidence>
<feature type="signal peptide" evidence="2">
    <location>
        <begin position="1"/>
        <end position="21"/>
    </location>
</feature>
<dbReference type="InterPro" id="IPR053183">
    <property type="entry name" value="ASL1"/>
</dbReference>
<organism evidence="4 5">
    <name type="scientific">Ophiocordyceps polyrhachis-furcata BCC 54312</name>
    <dbReference type="NCBI Taxonomy" id="1330021"/>
    <lineage>
        <taxon>Eukaryota</taxon>
        <taxon>Fungi</taxon>
        <taxon>Dikarya</taxon>
        <taxon>Ascomycota</taxon>
        <taxon>Pezizomycotina</taxon>
        <taxon>Sordariomycetes</taxon>
        <taxon>Hypocreomycetidae</taxon>
        <taxon>Hypocreales</taxon>
        <taxon>Ophiocordycipitaceae</taxon>
        <taxon>Ophiocordyceps</taxon>
    </lineage>
</organism>
<dbReference type="Gene3D" id="3.20.20.80">
    <property type="entry name" value="Glycosidases"/>
    <property type="match status" value="1"/>
</dbReference>
<dbReference type="AlphaFoldDB" id="A0A367LIN6"/>
<dbReference type="PANTHER" id="PTHR34154:SF10">
    <property type="entry name" value="ASL1-LIKE GLYCOSYL HYDROLASE CATALYTIC DOMAIN-CONTAINING PROTEIN"/>
    <property type="match status" value="1"/>
</dbReference>
<reference evidence="4 5" key="1">
    <citation type="journal article" date="2015" name="BMC Genomics">
        <title>Insights from the genome of Ophiocordyceps polyrhachis-furcata to pathogenicity and host specificity in insect fungi.</title>
        <authorList>
            <person name="Wichadakul D."/>
            <person name="Kobmoo N."/>
            <person name="Ingsriswang S."/>
            <person name="Tangphatsornruang S."/>
            <person name="Chantasingh D."/>
            <person name="Luangsa-ard J.J."/>
            <person name="Eurwilaichitr L."/>
        </authorList>
    </citation>
    <scope>NUCLEOTIDE SEQUENCE [LARGE SCALE GENOMIC DNA]</scope>
    <source>
        <strain evidence="4 5">BCC 54312</strain>
    </source>
</reference>
<evidence type="ECO:0000313" key="4">
    <source>
        <dbReference type="EMBL" id="RCI14281.1"/>
    </source>
</evidence>
<protein>
    <recommendedName>
        <fullName evidence="3">Asl1-like glycosyl hydrolase catalytic domain-containing protein</fullName>
    </recommendedName>
</protein>
<dbReference type="OrthoDB" id="43654at2759"/>
<proteinExistence type="predicted"/>
<feature type="chain" id="PRO_5016652937" description="Asl1-like glycosyl hydrolase catalytic domain-containing protein" evidence="2">
    <location>
        <begin position="22"/>
        <end position="380"/>
    </location>
</feature>
<feature type="domain" description="Asl1-like glycosyl hydrolase catalytic" evidence="3">
    <location>
        <begin position="143"/>
        <end position="376"/>
    </location>
</feature>
<sequence>MFVNKIVAIAALAALTEQALAFNSHHHLHRRRIGAPKHTRWVTYVTTVTVDPPQQPGYSKPTPAPAHSRPKAHKAVAAAPAPPPVRNAAEAVAPPPVPKPVASLLQPVASYLPPLVQPPSPVKPSYGGKAHAGSGPVFSGKRGLAYNEATLANHFDDQCNGCSVWAYNWGSSPQGLAGNISYVPMLWGNKPMFIDHWQSDAQKAVDNGAKAMLSFNEPDNGGQAKMSPEQAAQLHVQHMNPWGGKALIGSPAVTNSGQPGEGLQWLEGFLKACDGRQEKCRVDFCVVHWYSQPQYADTLYDHIAKAHKLCGGKPVWLTEFGPVDAAGQPADAAAFLKEVIPKLDAIDYLHAYAPFMCSAGKLMSSANALSETGKVYAGLS</sequence>
<dbReference type="GO" id="GO:0071966">
    <property type="term" value="P:fungal-type cell wall polysaccharide metabolic process"/>
    <property type="evidence" value="ECO:0007669"/>
    <property type="project" value="TreeGrafter"/>
</dbReference>
<keyword evidence="5" id="KW-1185">Reference proteome</keyword>
<feature type="region of interest" description="Disordered" evidence="1">
    <location>
        <begin position="52"/>
        <end position="89"/>
    </location>
</feature>
<accession>A0A367LIN6</accession>
<keyword evidence="2" id="KW-0732">Signal</keyword>
<evidence type="ECO:0000259" key="3">
    <source>
        <dbReference type="Pfam" id="PF11790"/>
    </source>
</evidence>
<name>A0A367LIN6_9HYPO</name>
<evidence type="ECO:0000313" key="5">
    <source>
        <dbReference type="Proteomes" id="UP000253664"/>
    </source>
</evidence>
<dbReference type="SUPFAM" id="SSF51445">
    <property type="entry name" value="(Trans)glycosidases"/>
    <property type="match status" value="1"/>
</dbReference>